<sequence>MRLPLILLPTILFTLAGLSNVQSLAVMSVDFGSEWMKVGIVSPGVPMEIALNKESKRKTPAVISFRDNVRLFGEDAQTIGLRFPKQAYSYLLDLLGKSIDHPLVQLYQKRFPYYEILPDQERGTIVFKQDENTFFTPEELIAQFLAKAKEFAEVGAQQKIKECVLTVPGFFNQVERKAILQAAELAGLKVLQLMNDYTAVALNYGIFRTKTFNETAQYVMFYDMGASSTTATLVSYQNIKTKERGFVETHPQVSVLGVGYDRTLGGLELQLRLRDYLAKKFNEMKKTQNDVFENPRALAKLFKEAGRLKNVLSANLEHYAQVEGLLDEKDFKLLVTRDELEALIEDLFERVAKPVEQALKSAHLTIDVVGQVVLVGAGTRVPKIQEILQKSVGKELAKNLNTDEAATMGAVYKAADLSTGFKVTKFLTKDAVLFPIQIVFQRDTKEGIKTVKRTLFGLMNPYPQKKIITFNKHTDDFSFVANYADLDYLSESEIVYIGAQNLSEYKLTGVAEAIEKNLGENVESKGIKAHFNLDESGILNLANVELVVEKIVDPSEDEGTLSKIGSTFSKLFGGTDEPTKEEEGSAQTEEKPVHEVHDEDKPKTEELKPQNETESKNNSTKTTTAKPKLVTVKTPIQSLENVLSINSLNKKQFQESIKKIEKFDKVEKEITRRATTLNNLESFAIDVQNKLYETEYTEAATEEEIEKIKQKCSEVSEWLYEDGSEADADTYEKKLDEVQGLTRELFSRVWEHKERPEALKAMHSMLNHSTAFFNTAKNFTETSNPDNYVFKDSEIEALDKLITTTTEWRDKLIAEQNKLKKSDPPKLTVKMLMDKMAALDREVKYLVHKLKNFRPKKVVETKEEKPEDNNNNTKTEEIVLEEEDSPKENNTTTENQTEDTHAEL</sequence>
<comment type="similarity">
    <text evidence="2">Belongs to the heat shock protein 70 family.</text>
</comment>
<dbReference type="GO" id="GO:0034663">
    <property type="term" value="C:endoplasmic reticulum chaperone complex"/>
    <property type="evidence" value="ECO:0007669"/>
    <property type="project" value="TreeGrafter"/>
</dbReference>
<feature type="compositionally biased region" description="Basic and acidic residues" evidence="9">
    <location>
        <begin position="857"/>
        <end position="868"/>
    </location>
</feature>
<dbReference type="Pfam" id="PF00012">
    <property type="entry name" value="HSP70"/>
    <property type="match status" value="1"/>
</dbReference>
<dbReference type="Gene3D" id="1.20.1270.10">
    <property type="match status" value="1"/>
</dbReference>
<dbReference type="InterPro" id="IPR029048">
    <property type="entry name" value="HSP70_C_sf"/>
</dbReference>
<feature type="compositionally biased region" description="Basic and acidic residues" evidence="9">
    <location>
        <begin position="577"/>
        <end position="615"/>
    </location>
</feature>
<feature type="chain" id="PRO_5040220956" description="Hypoxia up-regulated protein 1" evidence="10">
    <location>
        <begin position="24"/>
        <end position="904"/>
    </location>
</feature>
<dbReference type="GO" id="GO:0005788">
    <property type="term" value="C:endoplasmic reticulum lumen"/>
    <property type="evidence" value="ECO:0007669"/>
    <property type="project" value="UniProtKB-SubCell"/>
</dbReference>
<keyword evidence="5" id="KW-0256">Endoplasmic reticulum</keyword>
<reference evidence="11" key="1">
    <citation type="submission" date="2022-01" db="EMBL/GenBank/DDBJ databases">
        <authorList>
            <person name="King R."/>
        </authorList>
    </citation>
    <scope>NUCLEOTIDE SEQUENCE</scope>
</reference>
<evidence type="ECO:0000256" key="9">
    <source>
        <dbReference type="SAM" id="MobiDB-lite"/>
    </source>
</evidence>
<dbReference type="InterPro" id="IPR029047">
    <property type="entry name" value="HSP70_peptide-bd_sf"/>
</dbReference>
<dbReference type="PANTHER" id="PTHR45639:SF3">
    <property type="entry name" value="HYPOXIA UP-REGULATED PROTEIN 1"/>
    <property type="match status" value="1"/>
</dbReference>
<dbReference type="SUPFAM" id="SSF100934">
    <property type="entry name" value="Heat shock protein 70kD (HSP70), C-terminal subdomain"/>
    <property type="match status" value="1"/>
</dbReference>
<keyword evidence="3 10" id="KW-0732">Signal</keyword>
<evidence type="ECO:0000256" key="6">
    <source>
        <dbReference type="ARBA" id="ARBA00022840"/>
    </source>
</evidence>
<feature type="region of interest" description="Disordered" evidence="9">
    <location>
        <begin position="567"/>
        <end position="628"/>
    </location>
</feature>
<dbReference type="InterPro" id="IPR043129">
    <property type="entry name" value="ATPase_NBD"/>
</dbReference>
<evidence type="ECO:0000256" key="7">
    <source>
        <dbReference type="ARBA" id="ARBA00023186"/>
    </source>
</evidence>
<dbReference type="FunFam" id="3.90.640.10:FF:000012">
    <property type="entry name" value="Hypoxia up-regulated protein 1"/>
    <property type="match status" value="1"/>
</dbReference>
<evidence type="ECO:0000256" key="3">
    <source>
        <dbReference type="ARBA" id="ARBA00022729"/>
    </source>
</evidence>
<dbReference type="EMBL" id="OU892288">
    <property type="protein sequence ID" value="CAG9762945.1"/>
    <property type="molecule type" value="Genomic_DNA"/>
</dbReference>
<keyword evidence="4" id="KW-0547">Nucleotide-binding</keyword>
<evidence type="ECO:0000256" key="5">
    <source>
        <dbReference type="ARBA" id="ARBA00022824"/>
    </source>
</evidence>
<dbReference type="InterPro" id="IPR013126">
    <property type="entry name" value="Hsp_70_fam"/>
</dbReference>
<evidence type="ECO:0000256" key="4">
    <source>
        <dbReference type="ARBA" id="ARBA00022741"/>
    </source>
</evidence>
<proteinExistence type="inferred from homology"/>
<dbReference type="PRINTS" id="PR00301">
    <property type="entry name" value="HEATSHOCK70"/>
</dbReference>
<dbReference type="Gene3D" id="2.60.34.10">
    <property type="entry name" value="Substrate Binding Domain Of DNAk, Chain A, domain 1"/>
    <property type="match status" value="1"/>
</dbReference>
<dbReference type="GO" id="GO:0030968">
    <property type="term" value="P:endoplasmic reticulum unfolded protein response"/>
    <property type="evidence" value="ECO:0007669"/>
    <property type="project" value="TreeGrafter"/>
</dbReference>
<dbReference type="GO" id="GO:0140662">
    <property type="term" value="F:ATP-dependent protein folding chaperone"/>
    <property type="evidence" value="ECO:0007669"/>
    <property type="project" value="InterPro"/>
</dbReference>
<dbReference type="FunFam" id="3.30.30.30:FF:000004">
    <property type="entry name" value="hypoxia up-regulated protein 1"/>
    <property type="match status" value="1"/>
</dbReference>
<dbReference type="Gene3D" id="3.90.640.10">
    <property type="entry name" value="Actin, Chain A, domain 4"/>
    <property type="match status" value="1"/>
</dbReference>
<dbReference type="Gene3D" id="3.30.420.40">
    <property type="match status" value="2"/>
</dbReference>
<evidence type="ECO:0000256" key="2">
    <source>
        <dbReference type="ARBA" id="ARBA00007381"/>
    </source>
</evidence>
<evidence type="ECO:0000313" key="12">
    <source>
        <dbReference type="Proteomes" id="UP001152799"/>
    </source>
</evidence>
<evidence type="ECO:0000256" key="8">
    <source>
        <dbReference type="ARBA" id="ARBA00040503"/>
    </source>
</evidence>
<protein>
    <recommendedName>
        <fullName evidence="8">Hypoxia up-regulated protein 1</fullName>
    </recommendedName>
</protein>
<evidence type="ECO:0000313" key="11">
    <source>
        <dbReference type="EMBL" id="CAG9762945.1"/>
    </source>
</evidence>
<keyword evidence="12" id="KW-1185">Reference proteome</keyword>
<dbReference type="CDD" id="cd10230">
    <property type="entry name" value="ASKHA_NBD_HSP70_HYOU1"/>
    <property type="match status" value="1"/>
</dbReference>
<keyword evidence="7" id="KW-0143">Chaperone</keyword>
<dbReference type="Proteomes" id="UP001152799">
    <property type="component" value="Chromosome 12"/>
</dbReference>
<dbReference type="OrthoDB" id="10262720at2759"/>
<feature type="signal peptide" evidence="10">
    <location>
        <begin position="1"/>
        <end position="23"/>
    </location>
</feature>
<organism evidence="11 12">
    <name type="scientific">Ceutorhynchus assimilis</name>
    <name type="common">cabbage seed weevil</name>
    <dbReference type="NCBI Taxonomy" id="467358"/>
    <lineage>
        <taxon>Eukaryota</taxon>
        <taxon>Metazoa</taxon>
        <taxon>Ecdysozoa</taxon>
        <taxon>Arthropoda</taxon>
        <taxon>Hexapoda</taxon>
        <taxon>Insecta</taxon>
        <taxon>Pterygota</taxon>
        <taxon>Neoptera</taxon>
        <taxon>Endopterygota</taxon>
        <taxon>Coleoptera</taxon>
        <taxon>Polyphaga</taxon>
        <taxon>Cucujiformia</taxon>
        <taxon>Curculionidae</taxon>
        <taxon>Ceutorhynchinae</taxon>
        <taxon>Ceutorhynchus</taxon>
    </lineage>
</organism>
<dbReference type="GO" id="GO:0005524">
    <property type="term" value="F:ATP binding"/>
    <property type="evidence" value="ECO:0007669"/>
    <property type="project" value="UniProtKB-KW"/>
</dbReference>
<feature type="region of interest" description="Disordered" evidence="9">
    <location>
        <begin position="857"/>
        <end position="904"/>
    </location>
</feature>
<dbReference type="SUPFAM" id="SSF53067">
    <property type="entry name" value="Actin-like ATPase domain"/>
    <property type="match status" value="2"/>
</dbReference>
<evidence type="ECO:0000256" key="1">
    <source>
        <dbReference type="ARBA" id="ARBA00004319"/>
    </source>
</evidence>
<dbReference type="AlphaFoldDB" id="A0A9N9QB01"/>
<dbReference type="PANTHER" id="PTHR45639">
    <property type="entry name" value="HSC70CB, ISOFORM G-RELATED"/>
    <property type="match status" value="1"/>
</dbReference>
<accession>A0A9N9QB01</accession>
<evidence type="ECO:0000256" key="10">
    <source>
        <dbReference type="SAM" id="SignalP"/>
    </source>
</evidence>
<comment type="subcellular location">
    <subcellularLocation>
        <location evidence="1">Endoplasmic reticulum lumen</location>
    </subcellularLocation>
</comment>
<dbReference type="Gene3D" id="3.30.30.30">
    <property type="match status" value="1"/>
</dbReference>
<name>A0A9N9QB01_9CUCU</name>
<gene>
    <name evidence="11" type="ORF">CEUTPL_LOCUS3616</name>
</gene>
<keyword evidence="6" id="KW-0067">ATP-binding</keyword>